<dbReference type="InterPro" id="IPR004919">
    <property type="entry name" value="GmrSD_N"/>
</dbReference>
<feature type="coiled-coil region" evidence="1">
    <location>
        <begin position="28"/>
        <end position="55"/>
    </location>
</feature>
<dbReference type="RefSeq" id="WP_091642269.1">
    <property type="nucleotide sequence ID" value="NZ_FOTV01000006.1"/>
</dbReference>
<comment type="caution">
    <text evidence="4">The sequence shown here is derived from an EMBL/GenBank/DDBJ whole genome shotgun (WGS) entry which is preliminary data.</text>
</comment>
<sequence>MTENNLEPVSISSLLNESFFIPAYQRGYRWTERQVEELLEDIDEFQKNNASSTGEPFYCLQPVVVKRLGDEWEVVDGQQRLTTIRIIMTCLKTQAEAMDMTPYRIAYETRPESAEFLDRLDQERSMDNIDFFHMYQAKIAIEDWFETKGAGYKLLFLQTLLGGERDRLKVKAIWYQINEEVDATTVFTRLNVGKIPLTNGELVKALFLKSGNFKDTKDDDGYLKQLKIAQEWDDIERTLQKNDFWYFLSNKSSEANRIEFVLKLIADQLASKTQTINPHDKYYVFLVFSHWLEEQESGDIHEEWARIKRCFMTLNEWFSDPNLFHMVGFLVSRKTQVGAILKAFNGCSTKTEFRAWLKATIFNVLFPDLEPLNQYTDPDHLESDISDFVGQLSYENNRQSVVSILLMFNVATLFLNPSSNARFQFDQFKTGTWDIEHIRSVTSDMPRAPRQQKDWLSDIIEYFYKKPMEATGAGSELRPEVGGMLEEATQLLEGETFNSDRFEKLFLAIHTLYAQDSDGEAEHSIGNLALLDSTTNRSYKNAIFPIKRNRIIALDRDATFVPICTKNVFLKYYSDEVDNMLFWNSRDIESHKSAMTATLRKFFKNDGGAHESREDNQL</sequence>
<keyword evidence="5" id="KW-1185">Reference proteome</keyword>
<proteinExistence type="predicted"/>
<evidence type="ECO:0000256" key="1">
    <source>
        <dbReference type="SAM" id="Coils"/>
    </source>
</evidence>
<dbReference type="Pfam" id="PF07510">
    <property type="entry name" value="GmrSD_C"/>
    <property type="match status" value="1"/>
</dbReference>
<protein>
    <recommendedName>
        <fullName evidence="6">DUF262 domain-containing protein</fullName>
    </recommendedName>
</protein>
<feature type="domain" description="GmrSD restriction endonucleases N-terminal" evidence="2">
    <location>
        <begin position="13"/>
        <end position="208"/>
    </location>
</feature>
<evidence type="ECO:0000313" key="5">
    <source>
        <dbReference type="Proteomes" id="UP000199211"/>
    </source>
</evidence>
<dbReference type="EMBL" id="FOTV01000006">
    <property type="protein sequence ID" value="SFL67116.1"/>
    <property type="molecule type" value="Genomic_DNA"/>
</dbReference>
<reference evidence="4 5" key="1">
    <citation type="submission" date="2016-10" db="EMBL/GenBank/DDBJ databases">
        <authorList>
            <person name="Varghese N."/>
            <person name="Submissions S."/>
        </authorList>
    </citation>
    <scope>NUCLEOTIDE SEQUENCE [LARGE SCALE GENOMIC DNA]</scope>
    <source>
        <strain evidence="4 5">DSM 26291</strain>
    </source>
</reference>
<evidence type="ECO:0000259" key="3">
    <source>
        <dbReference type="Pfam" id="PF07510"/>
    </source>
</evidence>
<gene>
    <name evidence="4" type="ORF">SAMN04487868_106142</name>
</gene>
<evidence type="ECO:0000313" key="4">
    <source>
        <dbReference type="EMBL" id="SFL67116.1"/>
    </source>
</evidence>
<dbReference type="Pfam" id="PF03235">
    <property type="entry name" value="GmrSD_N"/>
    <property type="match status" value="1"/>
</dbReference>
<dbReference type="PANTHER" id="PTHR35149:SF1">
    <property type="entry name" value="DUF5655 DOMAIN-CONTAINING PROTEIN"/>
    <property type="match status" value="1"/>
</dbReference>
<feature type="domain" description="GmrSD restriction endonucleases C-terminal" evidence="3">
    <location>
        <begin position="520"/>
        <end position="596"/>
    </location>
</feature>
<dbReference type="PANTHER" id="PTHR35149">
    <property type="entry name" value="SLL5132 PROTEIN"/>
    <property type="match status" value="1"/>
</dbReference>
<dbReference type="InterPro" id="IPR011089">
    <property type="entry name" value="GmrSD_C"/>
</dbReference>
<evidence type="ECO:0000259" key="2">
    <source>
        <dbReference type="Pfam" id="PF03235"/>
    </source>
</evidence>
<accession>A0ABY1FMU8</accession>
<organism evidence="4 5">
    <name type="scientific">Marinobacter salarius</name>
    <dbReference type="NCBI Taxonomy" id="1420917"/>
    <lineage>
        <taxon>Bacteria</taxon>
        <taxon>Pseudomonadati</taxon>
        <taxon>Pseudomonadota</taxon>
        <taxon>Gammaproteobacteria</taxon>
        <taxon>Pseudomonadales</taxon>
        <taxon>Marinobacteraceae</taxon>
        <taxon>Marinobacter</taxon>
    </lineage>
</organism>
<keyword evidence="1" id="KW-0175">Coiled coil</keyword>
<dbReference type="Proteomes" id="UP000199211">
    <property type="component" value="Unassembled WGS sequence"/>
</dbReference>
<evidence type="ECO:0008006" key="6">
    <source>
        <dbReference type="Google" id="ProtNLM"/>
    </source>
</evidence>
<name>A0ABY1FMU8_9GAMM</name>